<feature type="transmembrane region" description="Helical" evidence="10">
    <location>
        <begin position="48"/>
        <end position="72"/>
    </location>
</feature>
<feature type="transmembrane region" description="Helical" evidence="10">
    <location>
        <begin position="108"/>
        <end position="134"/>
    </location>
</feature>
<gene>
    <name evidence="10" type="primary">plsY</name>
    <name evidence="11" type="ORF">SAMN05216192_14251</name>
</gene>
<comment type="subcellular location">
    <subcellularLocation>
        <location evidence="10">Cell membrane</location>
        <topology evidence="10">Multi-pass membrane protein</topology>
    </subcellularLocation>
</comment>
<dbReference type="PANTHER" id="PTHR30309:SF0">
    <property type="entry name" value="GLYCEROL-3-PHOSPHATE ACYLTRANSFERASE-RELATED"/>
    <property type="match status" value="1"/>
</dbReference>
<dbReference type="SMART" id="SM01207">
    <property type="entry name" value="G3P_acyltransf"/>
    <property type="match status" value="1"/>
</dbReference>
<comment type="catalytic activity">
    <reaction evidence="10">
        <text>an acyl phosphate + sn-glycerol 3-phosphate = a 1-acyl-sn-glycero-3-phosphate + phosphate</text>
        <dbReference type="Rhea" id="RHEA:34075"/>
        <dbReference type="ChEBI" id="CHEBI:43474"/>
        <dbReference type="ChEBI" id="CHEBI:57597"/>
        <dbReference type="ChEBI" id="CHEBI:57970"/>
        <dbReference type="ChEBI" id="CHEBI:59918"/>
        <dbReference type="EC" id="2.3.1.275"/>
    </reaction>
</comment>
<sequence length="205" mass="21840">MAFELLVIVVSYLLGSVSFSVLLARLLKGIDIRQYGSGNAGATNTLRVLGKGPAILVLILDVLKGIAAVWLGTWAGGWGSWVAVGCGIAAIIGHNWPVYFHFRGGKGVATAIGVMATLFFWPALAAGVIAIVSIVLTRYVSLGSLIFVALTPVFLLFAEFTAPELWGSLIIAAFAFWRHRSNIVKLSQGRENKIGSKAKEGNRVV</sequence>
<keyword evidence="3 10" id="KW-0808">Transferase</keyword>
<dbReference type="RefSeq" id="WP_090718446.1">
    <property type="nucleotide sequence ID" value="NZ_CBCSKY010000042.1"/>
</dbReference>
<keyword evidence="4 10" id="KW-0812">Transmembrane</keyword>
<reference evidence="12" key="1">
    <citation type="submission" date="2016-10" db="EMBL/GenBank/DDBJ databases">
        <authorList>
            <person name="Varghese N."/>
            <person name="Submissions S."/>
        </authorList>
    </citation>
    <scope>NUCLEOTIDE SEQUENCE [LARGE SCALE GENOMIC DNA]</scope>
    <source>
        <strain evidence="12">CGMCC 1.11012</strain>
    </source>
</reference>
<dbReference type="Pfam" id="PF02660">
    <property type="entry name" value="G3P_acyltransf"/>
    <property type="match status" value="1"/>
</dbReference>
<keyword evidence="5 10" id="KW-1133">Transmembrane helix</keyword>
<protein>
    <recommendedName>
        <fullName evidence="10">Glycerol-3-phosphate acyltransferase</fullName>
    </recommendedName>
    <alternativeName>
        <fullName evidence="10">Acyl-PO4 G3P acyltransferase</fullName>
    </alternativeName>
    <alternativeName>
        <fullName evidence="10">Acyl-phosphate--glycerol-3-phosphate acyltransferase</fullName>
    </alternativeName>
    <alternativeName>
        <fullName evidence="10">G3P acyltransferase</fullName>
        <shortName evidence="10">GPAT</shortName>
        <ecNumber evidence="10">2.3.1.275</ecNumber>
    </alternativeName>
    <alternativeName>
        <fullName evidence="10">Lysophosphatidic acid synthase</fullName>
        <shortName evidence="10">LPA synthase</shortName>
    </alternativeName>
</protein>
<keyword evidence="12" id="KW-1185">Reference proteome</keyword>
<dbReference type="EMBL" id="FNDX01000042">
    <property type="protein sequence ID" value="SDK45829.1"/>
    <property type="molecule type" value="Genomic_DNA"/>
</dbReference>
<keyword evidence="9 10" id="KW-1208">Phospholipid metabolism</keyword>
<keyword evidence="6 10" id="KW-0443">Lipid metabolism</keyword>
<name>A0A1G9C2B1_9BACL</name>
<feature type="transmembrane region" description="Helical" evidence="10">
    <location>
        <begin position="6"/>
        <end position="27"/>
    </location>
</feature>
<proteinExistence type="inferred from homology"/>
<keyword evidence="2 10" id="KW-0444">Lipid biosynthesis</keyword>
<comment type="subunit">
    <text evidence="10">Probably interacts with PlsX.</text>
</comment>
<dbReference type="AlphaFoldDB" id="A0A1G9C2B1"/>
<comment type="similarity">
    <text evidence="10">Belongs to the PlsY family.</text>
</comment>
<organism evidence="11 12">
    <name type="scientific">Paenibacillus typhae</name>
    <dbReference type="NCBI Taxonomy" id="1174501"/>
    <lineage>
        <taxon>Bacteria</taxon>
        <taxon>Bacillati</taxon>
        <taxon>Bacillota</taxon>
        <taxon>Bacilli</taxon>
        <taxon>Bacillales</taxon>
        <taxon>Paenibacillaceae</taxon>
        <taxon>Paenibacillus</taxon>
    </lineage>
</organism>
<evidence type="ECO:0000256" key="8">
    <source>
        <dbReference type="ARBA" id="ARBA00023209"/>
    </source>
</evidence>
<keyword evidence="7 10" id="KW-0472">Membrane</keyword>
<evidence type="ECO:0000256" key="3">
    <source>
        <dbReference type="ARBA" id="ARBA00022679"/>
    </source>
</evidence>
<dbReference type="HAMAP" id="MF_01043">
    <property type="entry name" value="PlsY"/>
    <property type="match status" value="1"/>
</dbReference>
<accession>A0A1G9C2B1</accession>
<keyword evidence="11" id="KW-0012">Acyltransferase</keyword>
<dbReference type="NCBIfam" id="TIGR00023">
    <property type="entry name" value="glycerol-3-phosphate 1-O-acyltransferase PlsY"/>
    <property type="match status" value="1"/>
</dbReference>
<dbReference type="EC" id="2.3.1.275" evidence="10"/>
<evidence type="ECO:0000256" key="10">
    <source>
        <dbReference type="HAMAP-Rule" id="MF_01043"/>
    </source>
</evidence>
<comment type="function">
    <text evidence="10">Catalyzes the transfer of an acyl group from acyl-phosphate (acyl-PO(4)) to glycerol-3-phosphate (G3P) to form lysophosphatidic acid (LPA). This enzyme utilizes acyl-phosphate as fatty acyl donor, but not acyl-CoA or acyl-ACP.</text>
</comment>
<dbReference type="STRING" id="1174501.SAMN05216192_14251"/>
<evidence type="ECO:0000313" key="12">
    <source>
        <dbReference type="Proteomes" id="UP000199050"/>
    </source>
</evidence>
<evidence type="ECO:0000256" key="6">
    <source>
        <dbReference type="ARBA" id="ARBA00023098"/>
    </source>
</evidence>
<evidence type="ECO:0000256" key="4">
    <source>
        <dbReference type="ARBA" id="ARBA00022692"/>
    </source>
</evidence>
<keyword evidence="8 10" id="KW-0594">Phospholipid biosynthesis</keyword>
<dbReference type="OrthoDB" id="9777124at2"/>
<dbReference type="GO" id="GO:0008654">
    <property type="term" value="P:phospholipid biosynthetic process"/>
    <property type="evidence" value="ECO:0007669"/>
    <property type="project" value="UniProtKB-UniRule"/>
</dbReference>
<dbReference type="Proteomes" id="UP000199050">
    <property type="component" value="Unassembled WGS sequence"/>
</dbReference>
<dbReference type="PANTHER" id="PTHR30309">
    <property type="entry name" value="INNER MEMBRANE PROTEIN YGIH"/>
    <property type="match status" value="1"/>
</dbReference>
<evidence type="ECO:0000256" key="9">
    <source>
        <dbReference type="ARBA" id="ARBA00023264"/>
    </source>
</evidence>
<dbReference type="GO" id="GO:0043772">
    <property type="term" value="F:acyl-phosphate glycerol-3-phosphate acyltransferase activity"/>
    <property type="evidence" value="ECO:0007669"/>
    <property type="project" value="UniProtKB-UniRule"/>
</dbReference>
<dbReference type="GO" id="GO:0005886">
    <property type="term" value="C:plasma membrane"/>
    <property type="evidence" value="ECO:0007669"/>
    <property type="project" value="UniProtKB-SubCell"/>
</dbReference>
<feature type="transmembrane region" description="Helical" evidence="10">
    <location>
        <begin position="78"/>
        <end position="96"/>
    </location>
</feature>
<evidence type="ECO:0000256" key="7">
    <source>
        <dbReference type="ARBA" id="ARBA00023136"/>
    </source>
</evidence>
<feature type="transmembrane region" description="Helical" evidence="10">
    <location>
        <begin position="146"/>
        <end position="177"/>
    </location>
</feature>
<evidence type="ECO:0000256" key="5">
    <source>
        <dbReference type="ARBA" id="ARBA00022989"/>
    </source>
</evidence>
<keyword evidence="1 10" id="KW-1003">Cell membrane</keyword>
<comment type="pathway">
    <text evidence="10">Lipid metabolism; phospholipid metabolism.</text>
</comment>
<dbReference type="InterPro" id="IPR003811">
    <property type="entry name" value="G3P_acylTferase_PlsY"/>
</dbReference>
<dbReference type="UniPathway" id="UPA00085"/>
<evidence type="ECO:0000313" key="11">
    <source>
        <dbReference type="EMBL" id="SDK45829.1"/>
    </source>
</evidence>
<evidence type="ECO:0000256" key="2">
    <source>
        <dbReference type="ARBA" id="ARBA00022516"/>
    </source>
</evidence>
<evidence type="ECO:0000256" key="1">
    <source>
        <dbReference type="ARBA" id="ARBA00022475"/>
    </source>
</evidence>